<protein>
    <recommendedName>
        <fullName evidence="4">Secreted protein</fullName>
    </recommendedName>
</protein>
<reference evidence="2 3" key="1">
    <citation type="journal article" date="2020" name="bioRxiv">
        <title>Whole genome comparisons of ergot fungi reveals the divergence and evolution of species within the genus Claviceps are the result of varying mechanisms driving genome evolution and host range expansion.</title>
        <authorList>
            <person name="Wyka S.A."/>
            <person name="Mondo S.J."/>
            <person name="Liu M."/>
            <person name="Dettman J."/>
            <person name="Nalam V."/>
            <person name="Broders K.D."/>
        </authorList>
    </citation>
    <scope>NUCLEOTIDE SEQUENCE [LARGE SCALE GENOMIC DNA]</scope>
    <source>
        <strain evidence="2 3">LM576</strain>
    </source>
</reference>
<evidence type="ECO:0008006" key="4">
    <source>
        <dbReference type="Google" id="ProtNLM"/>
    </source>
</evidence>
<accession>A0A9P7Q5G1</accession>
<keyword evidence="1" id="KW-0732">Signal</keyword>
<comment type="caution">
    <text evidence="2">The sequence shown here is derived from an EMBL/GenBank/DDBJ whole genome shotgun (WGS) entry which is preliminary data.</text>
</comment>
<dbReference type="EMBL" id="SRQM01000164">
    <property type="protein sequence ID" value="KAG6116794.1"/>
    <property type="molecule type" value="Genomic_DNA"/>
</dbReference>
<feature type="signal peptide" evidence="1">
    <location>
        <begin position="1"/>
        <end position="21"/>
    </location>
</feature>
<evidence type="ECO:0000313" key="2">
    <source>
        <dbReference type="EMBL" id="KAG6116794.1"/>
    </source>
</evidence>
<sequence length="86" mass="9111">MANIMSILIATLAVVSPVAQAGGCTPGRLYCGRGLQVYEYPGAQSLRLDSLYSCQSDGSLKEKKGCPFFCLYGGVGNNDYCSDFGL</sequence>
<organism evidence="2 3">
    <name type="scientific">Claviceps humidiphila</name>
    <dbReference type="NCBI Taxonomy" id="1294629"/>
    <lineage>
        <taxon>Eukaryota</taxon>
        <taxon>Fungi</taxon>
        <taxon>Dikarya</taxon>
        <taxon>Ascomycota</taxon>
        <taxon>Pezizomycotina</taxon>
        <taxon>Sordariomycetes</taxon>
        <taxon>Hypocreomycetidae</taxon>
        <taxon>Hypocreales</taxon>
        <taxon>Clavicipitaceae</taxon>
        <taxon>Claviceps</taxon>
    </lineage>
</organism>
<gene>
    <name evidence="2" type="ORF">E4U13_001607</name>
</gene>
<dbReference type="Proteomes" id="UP000732380">
    <property type="component" value="Unassembled WGS sequence"/>
</dbReference>
<dbReference type="AlphaFoldDB" id="A0A9P7Q5G1"/>
<feature type="chain" id="PRO_5040254018" description="Secreted protein" evidence="1">
    <location>
        <begin position="22"/>
        <end position="86"/>
    </location>
</feature>
<proteinExistence type="predicted"/>
<evidence type="ECO:0000256" key="1">
    <source>
        <dbReference type="SAM" id="SignalP"/>
    </source>
</evidence>
<keyword evidence="3" id="KW-1185">Reference proteome</keyword>
<name>A0A9P7Q5G1_9HYPO</name>
<evidence type="ECO:0000313" key="3">
    <source>
        <dbReference type="Proteomes" id="UP000732380"/>
    </source>
</evidence>